<evidence type="ECO:0000256" key="4">
    <source>
        <dbReference type="ARBA" id="ARBA00022692"/>
    </source>
</evidence>
<evidence type="ECO:0000256" key="7">
    <source>
        <dbReference type="RuleBase" id="RU363032"/>
    </source>
</evidence>
<keyword evidence="10" id="KW-1185">Reference proteome</keyword>
<evidence type="ECO:0000256" key="1">
    <source>
        <dbReference type="ARBA" id="ARBA00004651"/>
    </source>
</evidence>
<keyword evidence="3" id="KW-1003">Cell membrane</keyword>
<keyword evidence="2 7" id="KW-0813">Transport</keyword>
<feature type="transmembrane region" description="Helical" evidence="7">
    <location>
        <begin position="246"/>
        <end position="274"/>
    </location>
</feature>
<feature type="domain" description="ABC transmembrane type-1" evidence="8">
    <location>
        <begin position="95"/>
        <end position="303"/>
    </location>
</feature>
<dbReference type="Proteomes" id="UP001595847">
    <property type="component" value="Unassembled WGS sequence"/>
</dbReference>
<keyword evidence="6 7" id="KW-0472">Membrane</keyword>
<dbReference type="InterPro" id="IPR035906">
    <property type="entry name" value="MetI-like_sf"/>
</dbReference>
<evidence type="ECO:0000256" key="6">
    <source>
        <dbReference type="ARBA" id="ARBA00023136"/>
    </source>
</evidence>
<sequence>MIRFLCRRLAFGAALLALVTCATFFTVFGSSDSVVRSLVGDQATDEQIAARTAELGLDRPVLTQFADWVAHAVTGDLGQSWFTSEPVATAVANRLPATLALMVLSILVLAAASAVLGTLAAVREGGALDRALQVVTETLSSVPKFWLALMLVIGLAINLRLFPATGYAPIADGPGTWALGLVLPTLAIVLGELRVTSMVRGAVADELGKPYVRTLRARGLSRAEVLFGHVLRNAASPWLSLMSMKVVALFSGTVVIEKVFAVPGIGSLATTAAIGGDVPVLMGVVVVTVIVIVGVYLVFDLVQAWLNPKVRLS</sequence>
<dbReference type="CDD" id="cd06261">
    <property type="entry name" value="TM_PBP2"/>
    <property type="match status" value="1"/>
</dbReference>
<evidence type="ECO:0000313" key="10">
    <source>
        <dbReference type="Proteomes" id="UP001595847"/>
    </source>
</evidence>
<dbReference type="PROSITE" id="PS50928">
    <property type="entry name" value="ABC_TM1"/>
    <property type="match status" value="1"/>
</dbReference>
<evidence type="ECO:0000256" key="2">
    <source>
        <dbReference type="ARBA" id="ARBA00022448"/>
    </source>
</evidence>
<dbReference type="Pfam" id="PF00528">
    <property type="entry name" value="BPD_transp_1"/>
    <property type="match status" value="1"/>
</dbReference>
<dbReference type="InterPro" id="IPR045621">
    <property type="entry name" value="BPD_transp_1_N"/>
</dbReference>
<dbReference type="PANTHER" id="PTHR43163:SF3">
    <property type="entry name" value="PEPTIDE ABC TRANSPORTER PERMEASE PROTEIN"/>
    <property type="match status" value="1"/>
</dbReference>
<proteinExistence type="inferred from homology"/>
<reference evidence="10" key="1">
    <citation type="journal article" date="2019" name="Int. J. Syst. Evol. Microbiol.">
        <title>The Global Catalogue of Microorganisms (GCM) 10K type strain sequencing project: providing services to taxonomists for standard genome sequencing and annotation.</title>
        <authorList>
            <consortium name="The Broad Institute Genomics Platform"/>
            <consortium name="The Broad Institute Genome Sequencing Center for Infectious Disease"/>
            <person name="Wu L."/>
            <person name="Ma J."/>
        </authorList>
    </citation>
    <scope>NUCLEOTIDE SEQUENCE [LARGE SCALE GENOMIC DNA]</scope>
    <source>
        <strain evidence="10">TBRC 1826</strain>
    </source>
</reference>
<comment type="subcellular location">
    <subcellularLocation>
        <location evidence="1 7">Cell membrane</location>
        <topology evidence="1 7">Multi-pass membrane protein</topology>
    </subcellularLocation>
</comment>
<evidence type="ECO:0000256" key="3">
    <source>
        <dbReference type="ARBA" id="ARBA00022475"/>
    </source>
</evidence>
<feature type="transmembrane region" description="Helical" evidence="7">
    <location>
        <begin position="280"/>
        <end position="299"/>
    </location>
</feature>
<comment type="caution">
    <text evidence="9">The sequence shown here is derived from an EMBL/GenBank/DDBJ whole genome shotgun (WGS) entry which is preliminary data.</text>
</comment>
<dbReference type="Gene3D" id="1.10.3720.10">
    <property type="entry name" value="MetI-like"/>
    <property type="match status" value="1"/>
</dbReference>
<organism evidence="9 10">
    <name type="scientific">Nocardiopsis sediminis</name>
    <dbReference type="NCBI Taxonomy" id="1778267"/>
    <lineage>
        <taxon>Bacteria</taxon>
        <taxon>Bacillati</taxon>
        <taxon>Actinomycetota</taxon>
        <taxon>Actinomycetes</taxon>
        <taxon>Streptosporangiales</taxon>
        <taxon>Nocardiopsidaceae</taxon>
        <taxon>Nocardiopsis</taxon>
    </lineage>
</organism>
<feature type="transmembrane region" description="Helical" evidence="7">
    <location>
        <begin position="143"/>
        <end position="162"/>
    </location>
</feature>
<name>A0ABV8FLJ0_9ACTN</name>
<protein>
    <submittedName>
        <fullName evidence="9">ABC transporter permease</fullName>
    </submittedName>
</protein>
<evidence type="ECO:0000313" key="9">
    <source>
        <dbReference type="EMBL" id="MFC3996188.1"/>
    </source>
</evidence>
<comment type="similarity">
    <text evidence="7">Belongs to the binding-protein-dependent transport system permease family.</text>
</comment>
<evidence type="ECO:0000259" key="8">
    <source>
        <dbReference type="PROSITE" id="PS50928"/>
    </source>
</evidence>
<accession>A0ABV8FLJ0</accession>
<dbReference type="PANTHER" id="PTHR43163">
    <property type="entry name" value="DIPEPTIDE TRANSPORT SYSTEM PERMEASE PROTEIN DPPB-RELATED"/>
    <property type="match status" value="1"/>
</dbReference>
<feature type="transmembrane region" description="Helical" evidence="7">
    <location>
        <begin position="174"/>
        <end position="191"/>
    </location>
</feature>
<dbReference type="EMBL" id="JBHSBH010000007">
    <property type="protein sequence ID" value="MFC3996188.1"/>
    <property type="molecule type" value="Genomic_DNA"/>
</dbReference>
<dbReference type="RefSeq" id="WP_378532014.1">
    <property type="nucleotide sequence ID" value="NZ_JBHSBH010000007.1"/>
</dbReference>
<evidence type="ECO:0000256" key="5">
    <source>
        <dbReference type="ARBA" id="ARBA00022989"/>
    </source>
</evidence>
<dbReference type="SUPFAM" id="SSF161098">
    <property type="entry name" value="MetI-like"/>
    <property type="match status" value="1"/>
</dbReference>
<dbReference type="Pfam" id="PF19300">
    <property type="entry name" value="BPD_transp_1_N"/>
    <property type="match status" value="1"/>
</dbReference>
<keyword evidence="5 7" id="KW-1133">Transmembrane helix</keyword>
<keyword evidence="4 7" id="KW-0812">Transmembrane</keyword>
<gene>
    <name evidence="9" type="ORF">ACFOVU_09700</name>
</gene>
<dbReference type="InterPro" id="IPR000515">
    <property type="entry name" value="MetI-like"/>
</dbReference>
<feature type="transmembrane region" description="Helical" evidence="7">
    <location>
        <begin position="99"/>
        <end position="122"/>
    </location>
</feature>